<name>A0A2I7KBE5_9RHOB</name>
<proteinExistence type="predicted"/>
<accession>A0A2I7KBE5</accession>
<evidence type="ECO:0000313" key="1">
    <source>
        <dbReference type="EMBL" id="AUQ99918.1"/>
    </source>
</evidence>
<reference evidence="1 2" key="2">
    <citation type="journal article" date="2017" name="Genome Biol. Evol.">
        <title>Trajectories and Drivers of Genome Evolution in Surface-Associated Marine Phaeobacter.</title>
        <authorList>
            <person name="Freese H.M."/>
            <person name="Sikorski J."/>
            <person name="Bunk B."/>
            <person name="Scheuner C."/>
            <person name="Meier-Kolthoff J.P."/>
            <person name="Sproer C."/>
            <person name="Gram L."/>
            <person name="Overmann J."/>
        </authorList>
    </citation>
    <scope>NUCLEOTIDE SEQUENCE [LARGE SCALE GENOMIC DNA]</scope>
    <source>
        <strain evidence="1 2">P88</strain>
    </source>
</reference>
<protein>
    <submittedName>
        <fullName evidence="1">Uncharacterized protein</fullName>
    </submittedName>
</protein>
<dbReference type="AlphaFoldDB" id="A0A2I7KBE5"/>
<dbReference type="EMBL" id="CP010725">
    <property type="protein sequence ID" value="AUQ99918.1"/>
    <property type="molecule type" value="Genomic_DNA"/>
</dbReference>
<reference evidence="1 2" key="1">
    <citation type="journal article" date="2017" name="Front. Microbiol.">
        <title>Phaeobacter piscinae sp. nov., a species of the Roseobacter group and potential aquaculture probiont.</title>
        <authorList>
            <person name="Sonnenschein E.C."/>
            <person name="Phippen C.B.W."/>
            <person name="Nielsen K.F."/>
            <person name="Mateiu R.V."/>
            <person name="Melchiorsen J."/>
            <person name="Gram L."/>
            <person name="Overmann J."/>
            <person name="Freese H.M."/>
        </authorList>
    </citation>
    <scope>NUCLEOTIDE SEQUENCE [LARGE SCALE GENOMIC DNA]</scope>
    <source>
        <strain evidence="1 2">P88</strain>
    </source>
</reference>
<evidence type="ECO:0000313" key="2">
    <source>
        <dbReference type="Proteomes" id="UP000236447"/>
    </source>
</evidence>
<gene>
    <name evidence="1" type="ORF">PhaeoP88_02563</name>
</gene>
<dbReference type="Proteomes" id="UP000236447">
    <property type="component" value="Chromosome"/>
</dbReference>
<organism evidence="1 2">
    <name type="scientific">Phaeobacter inhibens</name>
    <dbReference type="NCBI Taxonomy" id="221822"/>
    <lineage>
        <taxon>Bacteria</taxon>
        <taxon>Pseudomonadati</taxon>
        <taxon>Pseudomonadota</taxon>
        <taxon>Alphaproteobacteria</taxon>
        <taxon>Rhodobacterales</taxon>
        <taxon>Roseobacteraceae</taxon>
        <taxon>Phaeobacter</taxon>
    </lineage>
</organism>
<sequence>MNVFPICEVKMLSECEVGQLVRTLRTGYASNFSIVCEVPSAKKRGLIWFSDDHAEFSMFDDSETVSVLAYDGTLNWELDQTGPFEPPVKEIFNKPGCLIISQSGQYLNLQRAHAQLDAPAQFSIEEGTVHPYQERLQDVAIFGAWRLFLEDADRPIEHRIEIAAFCVKVGD</sequence>